<proteinExistence type="predicted"/>
<evidence type="ECO:0000313" key="3">
    <source>
        <dbReference type="Proteomes" id="UP000184233"/>
    </source>
</evidence>
<evidence type="ECO:0000259" key="1">
    <source>
        <dbReference type="Pfam" id="PF08861"/>
    </source>
</evidence>
<reference evidence="2 3" key="1">
    <citation type="submission" date="2016-09" db="EMBL/GenBank/DDBJ databases">
        <title>Genome-resolved meta-omics ties microbial dynamics to process performance in biotechnology for thiocyanate degradation.</title>
        <authorList>
            <person name="Kantor R.S."/>
            <person name="Huddy R.J."/>
            <person name="Iyer R."/>
            <person name="Thomas B.C."/>
            <person name="Brown C.T."/>
            <person name="Anantharaman K."/>
            <person name="Tringe S."/>
            <person name="Hettich R.L."/>
            <person name="Harrison S.T."/>
            <person name="Banfield J.F."/>
        </authorList>
    </citation>
    <scope>NUCLEOTIDE SEQUENCE [LARGE SCALE GENOMIC DNA]</scope>
    <source>
        <strain evidence="2">59-99</strain>
    </source>
</reference>
<evidence type="ECO:0000313" key="2">
    <source>
        <dbReference type="EMBL" id="OJX59987.1"/>
    </source>
</evidence>
<gene>
    <name evidence="2" type="ORF">BGO89_08330</name>
</gene>
<dbReference type="InterPro" id="IPR014960">
    <property type="entry name" value="DUF1828"/>
</dbReference>
<name>A0A1M3L3Q9_9BACT</name>
<protein>
    <recommendedName>
        <fullName evidence="1">DUF1828 domain-containing protein</fullName>
    </recommendedName>
</protein>
<sequence>MNEDASIESELRASISREVVLHREGSRWLVFTPFRFDDGDSFVIALHKDQNRWYFSDEGHTLMHLSYRIDEAMLQKGNRAEIISGTLSPFDVKNKRGVLVKDVEDDDFGNALYSFIQAIVKVSDVSMLSRDRVRSTFLEDVDNFLREVVGTGLVKDWIDKKYDSEARYRVPYAIETVRNPLWVFPIQSDSTVQDATIVMLKHESWGTAFEGVGIFEQQSTISRDRLARFSDVCGKQFSSLEGNRDRIKDYLQREMS</sequence>
<dbReference type="Proteomes" id="UP000184233">
    <property type="component" value="Unassembled WGS sequence"/>
</dbReference>
<feature type="domain" description="DUF1828" evidence="1">
    <location>
        <begin position="32"/>
        <end position="122"/>
    </location>
</feature>
<comment type="caution">
    <text evidence="2">The sequence shown here is derived from an EMBL/GenBank/DDBJ whole genome shotgun (WGS) entry which is preliminary data.</text>
</comment>
<dbReference type="EMBL" id="MKVH01000008">
    <property type="protein sequence ID" value="OJX59987.1"/>
    <property type="molecule type" value="Genomic_DNA"/>
</dbReference>
<accession>A0A1M3L3Q9</accession>
<dbReference type="AlphaFoldDB" id="A0A1M3L3Q9"/>
<dbReference type="Pfam" id="PF08861">
    <property type="entry name" value="DUF1828"/>
    <property type="match status" value="1"/>
</dbReference>
<organism evidence="2 3">
    <name type="scientific">Candidatus Kapaibacterium thiocyanatum</name>
    <dbReference type="NCBI Taxonomy" id="1895771"/>
    <lineage>
        <taxon>Bacteria</taxon>
        <taxon>Pseudomonadati</taxon>
        <taxon>Candidatus Kapaibacteriota</taxon>
        <taxon>Candidatus Kapaibacteriia</taxon>
        <taxon>Candidatus Kapaibacteriales</taxon>
        <taxon>Candidatus Kapaibacteriaceae</taxon>
        <taxon>Candidatus Kapaibacterium</taxon>
    </lineage>
</organism>